<keyword evidence="4" id="KW-0547">Nucleotide-binding</keyword>
<comment type="similarity">
    <text evidence="2">Belongs to the asparagine synthetase family.</text>
</comment>
<keyword evidence="5" id="KW-0067">ATP-binding</keyword>
<dbReference type="InterPro" id="IPR033738">
    <property type="entry name" value="AsnB_N"/>
</dbReference>
<evidence type="ECO:0000313" key="10">
    <source>
        <dbReference type="EMBL" id="MFC0269944.1"/>
    </source>
</evidence>
<dbReference type="PIRSF" id="PIRSF001589">
    <property type="entry name" value="Asn_synthetase_glu-h"/>
    <property type="match status" value="1"/>
</dbReference>
<comment type="catalytic activity">
    <reaction evidence="8">
        <text>L-aspartate + L-glutamine + ATP + H2O = L-asparagine + L-glutamate + AMP + diphosphate + H(+)</text>
        <dbReference type="Rhea" id="RHEA:12228"/>
        <dbReference type="ChEBI" id="CHEBI:15377"/>
        <dbReference type="ChEBI" id="CHEBI:15378"/>
        <dbReference type="ChEBI" id="CHEBI:29985"/>
        <dbReference type="ChEBI" id="CHEBI:29991"/>
        <dbReference type="ChEBI" id="CHEBI:30616"/>
        <dbReference type="ChEBI" id="CHEBI:33019"/>
        <dbReference type="ChEBI" id="CHEBI:58048"/>
        <dbReference type="ChEBI" id="CHEBI:58359"/>
        <dbReference type="ChEBI" id="CHEBI:456215"/>
        <dbReference type="EC" id="6.3.5.4"/>
    </reaction>
</comment>
<reference evidence="10 11" key="1">
    <citation type="submission" date="2024-09" db="EMBL/GenBank/DDBJ databases">
        <authorList>
            <person name="Sun Q."/>
            <person name="Mori K."/>
        </authorList>
    </citation>
    <scope>NUCLEOTIDE SEQUENCE [LARGE SCALE GENOMIC DNA]</scope>
    <source>
        <strain evidence="10 11">CCM 7228</strain>
    </source>
</reference>
<evidence type="ECO:0000256" key="6">
    <source>
        <dbReference type="ARBA" id="ARBA00022888"/>
    </source>
</evidence>
<dbReference type="InterPro" id="IPR051786">
    <property type="entry name" value="ASN_synthetase/amidase"/>
</dbReference>
<dbReference type="Pfam" id="PF13537">
    <property type="entry name" value="GATase_7"/>
    <property type="match status" value="1"/>
</dbReference>
<dbReference type="PROSITE" id="PS51278">
    <property type="entry name" value="GATASE_TYPE_2"/>
    <property type="match status" value="1"/>
</dbReference>
<evidence type="ECO:0000256" key="3">
    <source>
        <dbReference type="ARBA" id="ARBA00012737"/>
    </source>
</evidence>
<proteinExistence type="inferred from homology"/>
<dbReference type="EC" id="6.3.5.4" evidence="3"/>
<dbReference type="InterPro" id="IPR001962">
    <property type="entry name" value="Asn_synthase"/>
</dbReference>
<comment type="pathway">
    <text evidence="1">Amino-acid biosynthesis; L-asparagine biosynthesis; L-asparagine from L-aspartate (L-Gln route): step 1/1.</text>
</comment>
<dbReference type="InterPro" id="IPR006426">
    <property type="entry name" value="Asn_synth_AEB"/>
</dbReference>
<protein>
    <recommendedName>
        <fullName evidence="3">asparagine synthase (glutamine-hydrolyzing)</fullName>
        <ecNumber evidence="3">6.3.5.4</ecNumber>
    </recommendedName>
</protein>
<dbReference type="Gene3D" id="3.40.50.620">
    <property type="entry name" value="HUPs"/>
    <property type="match status" value="2"/>
</dbReference>
<dbReference type="Proteomes" id="UP001589854">
    <property type="component" value="Unassembled WGS sequence"/>
</dbReference>
<dbReference type="InterPro" id="IPR014729">
    <property type="entry name" value="Rossmann-like_a/b/a_fold"/>
</dbReference>
<sequence length="647" mass="75476">MSAIAGIYHLNDEPIDIQQGRNVMNALQKFPADDVQAWHKENIFLGCHAQWITPESVGEQLPFYDNERQMAITADAIIDNRNELFERLQVERSIRNNMSDSMLILLAYQKWGEEAPKYLVGDFAFMIWDERQRHFFGARDFSGTRTLYFYKNESKFAFSTIIEPLFTLPYIERTLNQQWLAEFIVIPVTSDSVSTDATVYKYIKQIPPSHTIKVSNGRVEFSRYSNLVTGEKLKLKSNLEYEEAFQEVFQKAVNSRLRTHRQVGAHLSGGLDSGSVVSFAAKALKEKNKKLHTYSYVPVDDFVDWTHRYRVANERPLIESTVKYVGNISEQYLSFPEKSPFSEVDDWLETMEMPYKFFENSFWVKGIYEQANQQGVGILLNGQRGNWTVSWGHALDYYAVLLKRLNFIRLYKEVNLYSQNIGVKKSRIMKFIGKKAFPTTSGMLSSQKQAQFPEWINPDFAIRTNVYTKLEKHEIDIKGTSVSDVYKIRNNQFNQLHFYGLSGTMGTKLSLRHSLWERDPTNDIRVIKFCLSVPENQYVQKGIDRSLIRRSTKGYLPDNIRLNQRSRGIQGADGVHRMKHSWYSFIEELQQLSTDSMMTDLVNRKVIEVAIEKIKHEPNPNLVYEFEFKILMRSLILYRFFKKIEGR</sequence>
<dbReference type="InterPro" id="IPR029055">
    <property type="entry name" value="Ntn_hydrolases_N"/>
</dbReference>
<comment type="caution">
    <text evidence="10">The sequence shown here is derived from an EMBL/GenBank/DDBJ whole genome shotgun (WGS) entry which is preliminary data.</text>
</comment>
<dbReference type="PANTHER" id="PTHR43284">
    <property type="entry name" value="ASPARAGINE SYNTHETASE (GLUTAMINE-HYDROLYZING)"/>
    <property type="match status" value="1"/>
</dbReference>
<keyword evidence="6" id="KW-0061">Asparagine biosynthesis</keyword>
<dbReference type="InterPro" id="IPR017932">
    <property type="entry name" value="GATase_2_dom"/>
</dbReference>
<dbReference type="SUPFAM" id="SSF56235">
    <property type="entry name" value="N-terminal nucleophile aminohydrolases (Ntn hydrolases)"/>
    <property type="match status" value="1"/>
</dbReference>
<dbReference type="RefSeq" id="WP_378929355.1">
    <property type="nucleotide sequence ID" value="NZ_JBHLVO010000001.1"/>
</dbReference>
<dbReference type="PANTHER" id="PTHR43284:SF1">
    <property type="entry name" value="ASPARAGINE SYNTHETASE"/>
    <property type="match status" value="1"/>
</dbReference>
<evidence type="ECO:0000256" key="4">
    <source>
        <dbReference type="ARBA" id="ARBA00022741"/>
    </source>
</evidence>
<accession>A0ABV6G8D5</accession>
<organism evidence="10 11">
    <name type="scientific">Metabacillus herbersteinensis</name>
    <dbReference type="NCBI Taxonomy" id="283816"/>
    <lineage>
        <taxon>Bacteria</taxon>
        <taxon>Bacillati</taxon>
        <taxon>Bacillota</taxon>
        <taxon>Bacilli</taxon>
        <taxon>Bacillales</taxon>
        <taxon>Bacillaceae</taxon>
        <taxon>Metabacillus</taxon>
    </lineage>
</organism>
<evidence type="ECO:0000256" key="8">
    <source>
        <dbReference type="ARBA" id="ARBA00048741"/>
    </source>
</evidence>
<evidence type="ECO:0000256" key="5">
    <source>
        <dbReference type="ARBA" id="ARBA00022840"/>
    </source>
</evidence>
<dbReference type="EMBL" id="JBHLVO010000001">
    <property type="protein sequence ID" value="MFC0269944.1"/>
    <property type="molecule type" value="Genomic_DNA"/>
</dbReference>
<evidence type="ECO:0000256" key="2">
    <source>
        <dbReference type="ARBA" id="ARBA00005752"/>
    </source>
</evidence>
<dbReference type="SUPFAM" id="SSF52402">
    <property type="entry name" value="Adenine nucleotide alpha hydrolases-like"/>
    <property type="match status" value="1"/>
</dbReference>
<feature type="domain" description="Glutamine amidotransferase type-2" evidence="9">
    <location>
        <begin position="2"/>
        <end position="217"/>
    </location>
</feature>
<evidence type="ECO:0000256" key="1">
    <source>
        <dbReference type="ARBA" id="ARBA00005187"/>
    </source>
</evidence>
<keyword evidence="6" id="KW-0028">Amino-acid biosynthesis</keyword>
<gene>
    <name evidence="10" type="ORF">ACFFIX_00535</name>
</gene>
<keyword evidence="7" id="KW-0315">Glutamine amidotransferase</keyword>
<dbReference type="Pfam" id="PF00733">
    <property type="entry name" value="Asn_synthase"/>
    <property type="match status" value="1"/>
</dbReference>
<dbReference type="CDD" id="cd00712">
    <property type="entry name" value="AsnB"/>
    <property type="match status" value="1"/>
</dbReference>
<dbReference type="Gene3D" id="3.60.20.10">
    <property type="entry name" value="Glutamine Phosphoribosylpyrophosphate, subunit 1, domain 1"/>
    <property type="match status" value="1"/>
</dbReference>
<evidence type="ECO:0000259" key="9">
    <source>
        <dbReference type="PROSITE" id="PS51278"/>
    </source>
</evidence>
<evidence type="ECO:0000256" key="7">
    <source>
        <dbReference type="ARBA" id="ARBA00022962"/>
    </source>
</evidence>
<keyword evidence="11" id="KW-1185">Reference proteome</keyword>
<name>A0ABV6G8D5_9BACI</name>
<evidence type="ECO:0000313" key="11">
    <source>
        <dbReference type="Proteomes" id="UP001589854"/>
    </source>
</evidence>